<evidence type="ECO:0000313" key="3">
    <source>
        <dbReference type="Proteomes" id="UP001608902"/>
    </source>
</evidence>
<protein>
    <recommendedName>
        <fullName evidence="4">Secreted protein</fullName>
    </recommendedName>
</protein>
<keyword evidence="3" id="KW-1185">Reference proteome</keyword>
<keyword evidence="1" id="KW-0472">Membrane</keyword>
<feature type="transmembrane region" description="Helical" evidence="1">
    <location>
        <begin position="20"/>
        <end position="43"/>
    </location>
</feature>
<dbReference type="Proteomes" id="UP001608902">
    <property type="component" value="Unassembled WGS sequence"/>
</dbReference>
<comment type="caution">
    <text evidence="2">The sequence shown here is derived from an EMBL/GenBank/DDBJ whole genome shotgun (WGS) entry which is preliminary data.</text>
</comment>
<evidence type="ECO:0008006" key="4">
    <source>
        <dbReference type="Google" id="ProtNLM"/>
    </source>
</evidence>
<gene>
    <name evidence="2" type="ORF">AB6A40_010978</name>
</gene>
<organism evidence="2 3">
    <name type="scientific">Gnathostoma spinigerum</name>
    <dbReference type="NCBI Taxonomy" id="75299"/>
    <lineage>
        <taxon>Eukaryota</taxon>
        <taxon>Metazoa</taxon>
        <taxon>Ecdysozoa</taxon>
        <taxon>Nematoda</taxon>
        <taxon>Chromadorea</taxon>
        <taxon>Rhabditida</taxon>
        <taxon>Spirurina</taxon>
        <taxon>Gnathostomatomorpha</taxon>
        <taxon>Gnathostomatoidea</taxon>
        <taxon>Gnathostomatidae</taxon>
        <taxon>Gnathostoma</taxon>
    </lineage>
</organism>
<dbReference type="AlphaFoldDB" id="A0ABD6EWE0"/>
<proteinExistence type="predicted"/>
<accession>A0ABD6EWE0</accession>
<sequence length="108" mass="12205">MQACIFSDIGDNIAALSMVFFRTLLSLIIVPSSLLSANGYLLSPDGQQLLHVRDPSWSSPADWFPPGASSWYVSGTHNFPRRADKTNRSLPFKGHWSPVKWLRQWLFV</sequence>
<keyword evidence="1" id="KW-0812">Transmembrane</keyword>
<reference evidence="2 3" key="1">
    <citation type="submission" date="2024-08" db="EMBL/GenBank/DDBJ databases">
        <title>Gnathostoma spinigerum genome.</title>
        <authorList>
            <person name="Gonzalez-Bertolin B."/>
            <person name="Monzon S."/>
            <person name="Zaballos A."/>
            <person name="Jimenez P."/>
            <person name="Dekumyoy P."/>
            <person name="Varona S."/>
            <person name="Cuesta I."/>
            <person name="Sumanam S."/>
            <person name="Adisakwattana P."/>
            <person name="Gasser R.B."/>
            <person name="Hernandez-Gonzalez A."/>
            <person name="Young N.D."/>
            <person name="Perteguer M.J."/>
        </authorList>
    </citation>
    <scope>NUCLEOTIDE SEQUENCE [LARGE SCALE GENOMIC DNA]</scope>
    <source>
        <strain evidence="2">AL3</strain>
        <tissue evidence="2">Liver</tissue>
    </source>
</reference>
<name>A0ABD6EWE0_9BILA</name>
<keyword evidence="1" id="KW-1133">Transmembrane helix</keyword>
<evidence type="ECO:0000313" key="2">
    <source>
        <dbReference type="EMBL" id="MFH4984269.1"/>
    </source>
</evidence>
<dbReference type="EMBL" id="JBGFUD010016243">
    <property type="protein sequence ID" value="MFH4984269.1"/>
    <property type="molecule type" value="Genomic_DNA"/>
</dbReference>
<evidence type="ECO:0000256" key="1">
    <source>
        <dbReference type="SAM" id="Phobius"/>
    </source>
</evidence>